<dbReference type="PANTHER" id="PTHR12993">
    <property type="entry name" value="N-ACETYLGLUCOSAMINYL-PHOSPHATIDYLINOSITOL DE-N-ACETYLASE-RELATED"/>
    <property type="match status" value="1"/>
</dbReference>
<dbReference type="Gene3D" id="3.40.50.10320">
    <property type="entry name" value="LmbE-like"/>
    <property type="match status" value="1"/>
</dbReference>
<gene>
    <name evidence="1" type="ORF">A3I56_02575</name>
</gene>
<dbReference type="InterPro" id="IPR024078">
    <property type="entry name" value="LmbE-like_dom_sf"/>
</dbReference>
<dbReference type="AlphaFoldDB" id="A0A1F7JSI2"/>
<dbReference type="InterPro" id="IPR003737">
    <property type="entry name" value="GlcNAc_PI_deacetylase-related"/>
</dbReference>
<proteinExistence type="predicted"/>
<dbReference type="Proteomes" id="UP000176269">
    <property type="component" value="Unassembled WGS sequence"/>
</dbReference>
<name>A0A1F7JSI2_9BACT</name>
<dbReference type="EMBL" id="MGBC01000060">
    <property type="protein sequence ID" value="OGK58556.1"/>
    <property type="molecule type" value="Genomic_DNA"/>
</dbReference>
<organism evidence="1 2">
    <name type="scientific">Candidatus Roizmanbacteria bacterium RIFCSPLOWO2_02_FULL_43_10</name>
    <dbReference type="NCBI Taxonomy" id="1802078"/>
    <lineage>
        <taxon>Bacteria</taxon>
        <taxon>Candidatus Roizmaniibacteriota</taxon>
    </lineage>
</organism>
<comment type="caution">
    <text evidence="1">The sequence shown here is derived from an EMBL/GenBank/DDBJ whole genome shotgun (WGS) entry which is preliminary data.</text>
</comment>
<evidence type="ECO:0008006" key="3">
    <source>
        <dbReference type="Google" id="ProtNLM"/>
    </source>
</evidence>
<reference evidence="1 2" key="1">
    <citation type="journal article" date="2016" name="Nat. Commun.">
        <title>Thousands of microbial genomes shed light on interconnected biogeochemical processes in an aquifer system.</title>
        <authorList>
            <person name="Anantharaman K."/>
            <person name="Brown C.T."/>
            <person name="Hug L.A."/>
            <person name="Sharon I."/>
            <person name="Castelle C.J."/>
            <person name="Probst A.J."/>
            <person name="Thomas B.C."/>
            <person name="Singh A."/>
            <person name="Wilkins M.J."/>
            <person name="Karaoz U."/>
            <person name="Brodie E.L."/>
            <person name="Williams K.H."/>
            <person name="Hubbard S.S."/>
            <person name="Banfield J.F."/>
        </authorList>
    </citation>
    <scope>NUCLEOTIDE SEQUENCE [LARGE SCALE GENOMIC DNA]</scope>
</reference>
<dbReference type="Pfam" id="PF02585">
    <property type="entry name" value="PIG-L"/>
    <property type="match status" value="1"/>
</dbReference>
<evidence type="ECO:0000313" key="2">
    <source>
        <dbReference type="Proteomes" id="UP000176269"/>
    </source>
</evidence>
<protein>
    <recommendedName>
        <fullName evidence="3">GlcNAc-PI de-N-acetylase</fullName>
    </recommendedName>
</protein>
<dbReference type="PANTHER" id="PTHR12993:SF11">
    <property type="entry name" value="N-ACETYLGLUCOSAMINYL-PHOSPHATIDYLINOSITOL DE-N-ACETYLASE"/>
    <property type="match status" value="1"/>
</dbReference>
<dbReference type="SUPFAM" id="SSF102588">
    <property type="entry name" value="LmbE-like"/>
    <property type="match status" value="1"/>
</dbReference>
<sequence length="220" mass="24981">MSTIACIFAHPDDEAFGPGGTIATLARSHSVYIVCATPGDAQNGPAGLGEIRSLELQKSAKILGVREVIFLNFHDGNLCNNNYHALAKAIQKRLDKLRPDTLLTFEPQGVSGHIDHIVVTMVTSYLFERLAYTKKLMYFCHTVEQVKIIRKIVLDYFIYFPPGYPKDDIGKTIDTSPVWDIRKRAIQQHVSQKDDIEFIMKIHEKLPREEHFLVWEKATV</sequence>
<evidence type="ECO:0000313" key="1">
    <source>
        <dbReference type="EMBL" id="OGK58556.1"/>
    </source>
</evidence>
<dbReference type="GO" id="GO:0016811">
    <property type="term" value="F:hydrolase activity, acting on carbon-nitrogen (but not peptide) bonds, in linear amides"/>
    <property type="evidence" value="ECO:0007669"/>
    <property type="project" value="TreeGrafter"/>
</dbReference>
<accession>A0A1F7JSI2</accession>